<keyword evidence="2" id="KW-1185">Reference proteome</keyword>
<protein>
    <recommendedName>
        <fullName evidence="3">Macroglobulin domain-containing protein</fullName>
    </recommendedName>
</protein>
<dbReference type="RefSeq" id="WP_162334594.1">
    <property type="nucleotide sequence ID" value="NZ_CP048113.1"/>
</dbReference>
<reference evidence="1 2" key="1">
    <citation type="submission" date="2020-01" db="EMBL/GenBank/DDBJ databases">
        <title>Complete genome sequence of Chitinophaga sp. H33E-04 isolated from quinoa roots.</title>
        <authorList>
            <person name="Weon H.-Y."/>
            <person name="Lee S.A."/>
        </authorList>
    </citation>
    <scope>NUCLEOTIDE SEQUENCE [LARGE SCALE GENOMIC DNA]</scope>
    <source>
        <strain evidence="1 2">H33E-04</strain>
    </source>
</reference>
<evidence type="ECO:0008006" key="3">
    <source>
        <dbReference type="Google" id="ProtNLM"/>
    </source>
</evidence>
<evidence type="ECO:0000313" key="2">
    <source>
        <dbReference type="Proteomes" id="UP000476411"/>
    </source>
</evidence>
<proteinExistence type="predicted"/>
<name>A0A6B9ZKB1_9BACT</name>
<dbReference type="AlphaFoldDB" id="A0A6B9ZKB1"/>
<dbReference type="Proteomes" id="UP000476411">
    <property type="component" value="Chromosome"/>
</dbReference>
<sequence>MEAYTKTGKTSVYLATNKDIYIAGEDLWYNAFILDQQTFGLAEQDNILYLQLTKEGSDSAVWKEMYPVTHGISAGHVYLPQTLLDGKYLLKAYTAHSFFSPQPYFYAVTPVQIVQDPRSIRNNWQLGQTKQLSQGEQVRMTFYPEGNRLITGIENTVAFKAVNKDNEPVSLSAQLYKNGTPVSVVKTQHGGIGIFRFTPEAGAYYQLRYEGRDAKIPPAIENGVSLHLQSNSNDSLLFKLRSPHANAQNVLLRVQVRGTVQVIAAGVLKDSLLMKIPIADLPPGVAEATLFDEQLHVLATRLVYVHHDKKLYVRFSQLKEAYAPKEQVTVKISTTDEQGRPVPAALSLRVYDRLFGNRKNTRDVVNYYQLSTQLSDTLYDPSYYFDSTHIDRKAAIDLLLLTQKTEQYNLGEDRMKGDHLKKMVLADSLKGTVTALSRSAKMKAPISLMLFDYSKSINQLATTDNEGIFYLNAENLTIGQRFFIKYFSEKEHGINVTDPFKAISTCEREQHPVNLLSERGIVIEEQGADSNRLQYGNMLKEVIVQSKGRGFGDRYMGYLDSIARFEGNMDYIGQCGWLNCPACGSGTRPIEGVMYSELIEPKRSQIGSHPFSFGANDMKKEPYHYPKYTEEELLKKFKMIITRGFYQHAAFYSPDYVKEDTMVTDTRNALYWNPLIVTDQQGEATVRFFCSDIRSGFIGVAEGVSGGGYVGAGTFTFGVR</sequence>
<dbReference type="EMBL" id="CP048113">
    <property type="protein sequence ID" value="QHS62870.1"/>
    <property type="molecule type" value="Genomic_DNA"/>
</dbReference>
<accession>A0A6B9ZKB1</accession>
<organism evidence="1 2">
    <name type="scientific">Chitinophaga agri</name>
    <dbReference type="NCBI Taxonomy" id="2703787"/>
    <lineage>
        <taxon>Bacteria</taxon>
        <taxon>Pseudomonadati</taxon>
        <taxon>Bacteroidota</taxon>
        <taxon>Chitinophagia</taxon>
        <taxon>Chitinophagales</taxon>
        <taxon>Chitinophagaceae</taxon>
        <taxon>Chitinophaga</taxon>
    </lineage>
</organism>
<dbReference type="KEGG" id="chih:GWR21_25795"/>
<gene>
    <name evidence="1" type="ORF">GWR21_25795</name>
</gene>
<evidence type="ECO:0000313" key="1">
    <source>
        <dbReference type="EMBL" id="QHS62870.1"/>
    </source>
</evidence>